<reference evidence="10 11" key="1">
    <citation type="submission" date="2024-01" db="EMBL/GenBank/DDBJ databases">
        <title>Complete genome of Cladobotryum mycophilum ATHUM6906.</title>
        <authorList>
            <person name="Christinaki A.C."/>
            <person name="Myridakis A.I."/>
            <person name="Kouvelis V.N."/>
        </authorList>
    </citation>
    <scope>NUCLEOTIDE SEQUENCE [LARGE SCALE GENOMIC DNA]</scope>
    <source>
        <strain evidence="10 11">ATHUM6906</strain>
    </source>
</reference>
<keyword evidence="6" id="KW-0804">Transcription</keyword>
<dbReference type="InterPro" id="IPR028020">
    <property type="entry name" value="ASX_DEUBAD_dom"/>
</dbReference>
<keyword evidence="11" id="KW-1185">Reference proteome</keyword>
<protein>
    <recommendedName>
        <fullName evidence="9">DEUBAD domain-containing protein</fullName>
    </recommendedName>
</protein>
<keyword evidence="4" id="KW-0862">Zinc</keyword>
<accession>A0ABR0SNC4</accession>
<organism evidence="10 11">
    <name type="scientific">Cladobotryum mycophilum</name>
    <dbReference type="NCBI Taxonomy" id="491253"/>
    <lineage>
        <taxon>Eukaryota</taxon>
        <taxon>Fungi</taxon>
        <taxon>Dikarya</taxon>
        <taxon>Ascomycota</taxon>
        <taxon>Pezizomycotina</taxon>
        <taxon>Sordariomycetes</taxon>
        <taxon>Hypocreomycetidae</taxon>
        <taxon>Hypocreales</taxon>
        <taxon>Hypocreaceae</taxon>
        <taxon>Cladobotryum</taxon>
    </lineage>
</organism>
<evidence type="ECO:0000256" key="4">
    <source>
        <dbReference type="ARBA" id="ARBA00022833"/>
    </source>
</evidence>
<feature type="compositionally biased region" description="Low complexity" evidence="8">
    <location>
        <begin position="13"/>
        <end position="45"/>
    </location>
</feature>
<feature type="region of interest" description="Disordered" evidence="8">
    <location>
        <begin position="208"/>
        <end position="239"/>
    </location>
</feature>
<keyword evidence="7" id="KW-0539">Nucleus</keyword>
<proteinExistence type="predicted"/>
<dbReference type="Proteomes" id="UP001338125">
    <property type="component" value="Unassembled WGS sequence"/>
</dbReference>
<feature type="domain" description="DEUBAD" evidence="9">
    <location>
        <begin position="82"/>
        <end position="196"/>
    </location>
</feature>
<feature type="region of interest" description="Disordered" evidence="8">
    <location>
        <begin position="1"/>
        <end position="73"/>
    </location>
</feature>
<evidence type="ECO:0000256" key="8">
    <source>
        <dbReference type="SAM" id="MobiDB-lite"/>
    </source>
</evidence>
<sequence length="247" mass="27864">MTEPTSKLEEMNIPSSSPLSSISEPELSFTPPRITRTGRSTRSSTFQHAANKQMPERPKPKPATKRTPKKHKWDAENIIIDSRSPLARANLRSVLSNPMAWSVLDKEERAEILSLFPDKEHILDAGTEDAGPNFASLLNDDSFRYDCAVYTSNLAAGRHDPEWLASAWAAHERRKAGDFDEYLINKLQDDWEVELPDEMKSFRALPAQMTPEARSEGSGYGSLDRTTDTGEDEGEGRRLYQVKCRVR</sequence>
<dbReference type="InterPro" id="IPR044867">
    <property type="entry name" value="DEUBAD_dom"/>
</dbReference>
<evidence type="ECO:0000256" key="1">
    <source>
        <dbReference type="ARBA" id="ARBA00004123"/>
    </source>
</evidence>
<dbReference type="PROSITE" id="PS51916">
    <property type="entry name" value="DEUBAD"/>
    <property type="match status" value="1"/>
</dbReference>
<keyword evidence="3" id="KW-0863">Zinc-finger</keyword>
<keyword evidence="2" id="KW-0479">Metal-binding</keyword>
<dbReference type="Pfam" id="PF13919">
    <property type="entry name" value="ASXH"/>
    <property type="match status" value="1"/>
</dbReference>
<name>A0ABR0SNC4_9HYPO</name>
<evidence type="ECO:0000256" key="7">
    <source>
        <dbReference type="ARBA" id="ARBA00023242"/>
    </source>
</evidence>
<evidence type="ECO:0000256" key="2">
    <source>
        <dbReference type="ARBA" id="ARBA00022723"/>
    </source>
</evidence>
<evidence type="ECO:0000259" key="9">
    <source>
        <dbReference type="PROSITE" id="PS51916"/>
    </source>
</evidence>
<evidence type="ECO:0000256" key="6">
    <source>
        <dbReference type="ARBA" id="ARBA00023163"/>
    </source>
</evidence>
<gene>
    <name evidence="10" type="ORF">PT974_07122</name>
</gene>
<feature type="compositionally biased region" description="Basic and acidic residues" evidence="8">
    <location>
        <begin position="1"/>
        <end position="10"/>
    </location>
</feature>
<comment type="caution">
    <text evidence="10">The sequence shown here is derived from an EMBL/GenBank/DDBJ whole genome shotgun (WGS) entry which is preliminary data.</text>
</comment>
<evidence type="ECO:0000256" key="3">
    <source>
        <dbReference type="ARBA" id="ARBA00022771"/>
    </source>
</evidence>
<evidence type="ECO:0000313" key="10">
    <source>
        <dbReference type="EMBL" id="KAK5993686.1"/>
    </source>
</evidence>
<comment type="subcellular location">
    <subcellularLocation>
        <location evidence="1">Nucleus</location>
    </subcellularLocation>
</comment>
<keyword evidence="5" id="KW-0805">Transcription regulation</keyword>
<evidence type="ECO:0000256" key="5">
    <source>
        <dbReference type="ARBA" id="ARBA00023015"/>
    </source>
</evidence>
<evidence type="ECO:0000313" key="11">
    <source>
        <dbReference type="Proteomes" id="UP001338125"/>
    </source>
</evidence>
<dbReference type="EMBL" id="JAVFKD010000012">
    <property type="protein sequence ID" value="KAK5993686.1"/>
    <property type="molecule type" value="Genomic_DNA"/>
</dbReference>
<feature type="compositionally biased region" description="Basic residues" evidence="8">
    <location>
        <begin position="60"/>
        <end position="72"/>
    </location>
</feature>